<keyword evidence="1" id="KW-0812">Transmembrane</keyword>
<accession>A0ABY2WT81</accession>
<gene>
    <name evidence="2" type="ORF">FGK63_18465</name>
</gene>
<dbReference type="RefSeq" id="WP_138845056.1">
    <property type="nucleotide sequence ID" value="NZ_VCPD01000008.1"/>
</dbReference>
<proteinExistence type="predicted"/>
<comment type="caution">
    <text evidence="2">The sequence shown here is derived from an EMBL/GenBank/DDBJ whole genome shotgun (WGS) entry which is preliminary data.</text>
</comment>
<evidence type="ECO:0000256" key="1">
    <source>
        <dbReference type="SAM" id="Phobius"/>
    </source>
</evidence>
<keyword evidence="1" id="KW-1133">Transmembrane helix</keyword>
<keyword evidence="1" id="KW-0472">Membrane</keyword>
<feature type="transmembrane region" description="Helical" evidence="1">
    <location>
        <begin position="14"/>
        <end position="35"/>
    </location>
</feature>
<feature type="transmembrane region" description="Helical" evidence="1">
    <location>
        <begin position="102"/>
        <end position="123"/>
    </location>
</feature>
<protein>
    <submittedName>
        <fullName evidence="2">Uncharacterized protein</fullName>
    </submittedName>
</protein>
<evidence type="ECO:0000313" key="2">
    <source>
        <dbReference type="EMBL" id="TMV04269.1"/>
    </source>
</evidence>
<organism evidence="2 3">
    <name type="scientific">Ruegeria sediminis</name>
    <dbReference type="NCBI Taxonomy" id="2583820"/>
    <lineage>
        <taxon>Bacteria</taxon>
        <taxon>Pseudomonadati</taxon>
        <taxon>Pseudomonadota</taxon>
        <taxon>Alphaproteobacteria</taxon>
        <taxon>Rhodobacterales</taxon>
        <taxon>Roseobacteraceae</taxon>
        <taxon>Ruegeria</taxon>
    </lineage>
</organism>
<feature type="transmembrane region" description="Helical" evidence="1">
    <location>
        <begin position="41"/>
        <end position="63"/>
    </location>
</feature>
<evidence type="ECO:0000313" key="3">
    <source>
        <dbReference type="Proteomes" id="UP001193035"/>
    </source>
</evidence>
<reference evidence="2 3" key="1">
    <citation type="submission" date="2019-05" db="EMBL/GenBank/DDBJ databases">
        <title>Ruegeria sp. nov., isolated from tidal flat.</title>
        <authorList>
            <person name="Kim W."/>
        </authorList>
    </citation>
    <scope>NUCLEOTIDE SEQUENCE [LARGE SCALE GENOMIC DNA]</scope>
    <source>
        <strain evidence="2 3">CAU 1488</strain>
    </source>
</reference>
<dbReference type="EMBL" id="VCPD01000008">
    <property type="protein sequence ID" value="TMV04269.1"/>
    <property type="molecule type" value="Genomic_DNA"/>
</dbReference>
<sequence length="155" mass="16418">MANPNLTDRLDRHALVMAIWTPAAFVVIALLHMGMTGGGGWWIAAGFAGIISAFAGHVIVNTVLKTGFTAGETALGVFAFAVALVALLLTALLASPDVVDRVFIPVGLGLVSLVIAVVVYMVIAFGPRKAFEKFDVIRDNNLRPASRLPHRGGRR</sequence>
<keyword evidence="3" id="KW-1185">Reference proteome</keyword>
<name>A0ABY2WT81_9RHOB</name>
<feature type="transmembrane region" description="Helical" evidence="1">
    <location>
        <begin position="75"/>
        <end position="96"/>
    </location>
</feature>
<dbReference type="Proteomes" id="UP001193035">
    <property type="component" value="Unassembled WGS sequence"/>
</dbReference>